<feature type="signal peptide" evidence="1">
    <location>
        <begin position="1"/>
        <end position="24"/>
    </location>
</feature>
<organism evidence="3 4">
    <name type="scientific">Bacteroides difficilis</name>
    <dbReference type="NCBI Taxonomy" id="2763021"/>
    <lineage>
        <taxon>Bacteria</taxon>
        <taxon>Pseudomonadati</taxon>
        <taxon>Bacteroidota</taxon>
        <taxon>Bacteroidia</taxon>
        <taxon>Bacteroidales</taxon>
        <taxon>Bacteroidaceae</taxon>
        <taxon>Bacteroides</taxon>
    </lineage>
</organism>
<dbReference type="Proteomes" id="UP000600600">
    <property type="component" value="Unassembled WGS sequence"/>
</dbReference>
<dbReference type="EMBL" id="JACOOE010000002">
    <property type="protein sequence ID" value="MBC5604123.1"/>
    <property type="molecule type" value="Genomic_DNA"/>
</dbReference>
<sequence>MKYTRFIKSSFWIAILACTSNLFIACEDDITISSENKSFGNIEGNFGYVKSAAGAKALTSITINGDKHGTGHLYFELNKAANKDITVTFKIDESVLKAYNQANGTNYPIYPTDKLSLENEGVTTISAGKQKSSSIELDIQSGGTIGTTYAVAVSATASDGIETSSNNQSYIYLVTPQATLPNTEKGTVKTICYIEVNNENILNTGEYTMENSGKPFFDIVNVFAANIRLNEEGKPYVYCNPQVTFVLENADKLIRPLQQKGIKVHLTILGDHTPAGMRSLGNEAAKDFAKELKSYVDIYGFDGISFDDEWSNYDLVAGYPGLVTPSQEQYSRLIYECRQIMPDKQFGVYWCKQENGGASINYPLGEVEGKDVNDLLDYTVYGNYNLWDKLGHIDEGKQCPYAINLTEGGNPNSIFLNQIKDSWGYFALYNLQISKNSETIINQVGETLYGEKVNWTGQIYGRTDFTSSETTTRINYKYYLGEWNVTASCISWVNNSWNQWGGNMTFTIKIEEKIENESYYVYGIQPYDQILKKYPLIMNYNQETTQISIPIPQTIHEPDEENPLLWQMSYATIGDPKTANTWKKVETTGNIIGAFYNGTLYLEANGTARMQTLIPFCSNDKGSTWLYLHTNFTDKHPKASFTLTRN</sequence>
<evidence type="ECO:0000313" key="3">
    <source>
        <dbReference type="EMBL" id="MBC5604123.1"/>
    </source>
</evidence>
<evidence type="ECO:0000256" key="1">
    <source>
        <dbReference type="SAM" id="SignalP"/>
    </source>
</evidence>
<proteinExistence type="predicted"/>
<evidence type="ECO:0000313" key="4">
    <source>
        <dbReference type="Proteomes" id="UP000600600"/>
    </source>
</evidence>
<keyword evidence="1" id="KW-0732">Signal</keyword>
<dbReference type="InterPro" id="IPR013728">
    <property type="entry name" value="BT_3987-like_N"/>
</dbReference>
<reference evidence="3 4" key="1">
    <citation type="submission" date="2020-08" db="EMBL/GenBank/DDBJ databases">
        <title>Genome public.</title>
        <authorList>
            <person name="Liu C."/>
            <person name="Sun Q."/>
        </authorList>
    </citation>
    <scope>NUCLEOTIDE SEQUENCE [LARGE SCALE GENOMIC DNA]</scope>
    <source>
        <strain evidence="3 4">M27</strain>
    </source>
</reference>
<dbReference type="Pfam" id="PF08522">
    <property type="entry name" value="BT_3987-like_N"/>
    <property type="match status" value="1"/>
</dbReference>
<comment type="caution">
    <text evidence="3">The sequence shown here is derived from an EMBL/GenBank/DDBJ whole genome shotgun (WGS) entry which is preliminary data.</text>
</comment>
<gene>
    <name evidence="3" type="ORF">H8S67_05500</name>
</gene>
<dbReference type="Gene3D" id="2.60.40.1740">
    <property type="entry name" value="hypothetical protein (bacova_03559)"/>
    <property type="match status" value="1"/>
</dbReference>
<feature type="chain" id="PRO_5045400080" evidence="1">
    <location>
        <begin position="25"/>
        <end position="646"/>
    </location>
</feature>
<dbReference type="PROSITE" id="PS51257">
    <property type="entry name" value="PROKAR_LIPOPROTEIN"/>
    <property type="match status" value="1"/>
</dbReference>
<accession>A0ABR7C8I3</accession>
<evidence type="ECO:0000259" key="2">
    <source>
        <dbReference type="Pfam" id="PF08522"/>
    </source>
</evidence>
<dbReference type="SUPFAM" id="SSF51445">
    <property type="entry name" value="(Trans)glycosidases"/>
    <property type="match status" value="1"/>
</dbReference>
<dbReference type="Gene3D" id="3.20.20.80">
    <property type="entry name" value="Glycosidases"/>
    <property type="match status" value="1"/>
</dbReference>
<dbReference type="InterPro" id="IPR017853">
    <property type="entry name" value="GH"/>
</dbReference>
<keyword evidence="4" id="KW-1185">Reference proteome</keyword>
<feature type="domain" description="BT-3987-like N-terminal" evidence="2">
    <location>
        <begin position="47"/>
        <end position="160"/>
    </location>
</feature>
<protein>
    <submittedName>
        <fullName evidence="3">DUF1735 domain-containing protein</fullName>
    </submittedName>
</protein>
<name>A0ABR7C8I3_9BACE</name>
<dbReference type="RefSeq" id="WP_186966711.1">
    <property type="nucleotide sequence ID" value="NZ_JACOOE010000002.1"/>
</dbReference>